<name>A0A212EMK2_DANPL</name>
<evidence type="ECO:0000313" key="2">
    <source>
        <dbReference type="Proteomes" id="UP000007151"/>
    </source>
</evidence>
<accession>A0A212EMK2</accession>
<dbReference type="InParanoid" id="A0A212EMK2"/>
<protein>
    <submittedName>
        <fullName evidence="1">Uncharacterized protein</fullName>
    </submittedName>
</protein>
<proteinExistence type="predicted"/>
<dbReference type="AlphaFoldDB" id="A0A212EMK2"/>
<sequence length="59" mass="6498">MVINTIFLVLGHLHTSDSLTKNRISLDITRPSLAPSLPQTMMINAFRTSLSSAKNPFKA</sequence>
<dbReference type="KEGG" id="dpl:KGM_200368"/>
<dbReference type="Proteomes" id="UP000007151">
    <property type="component" value="Unassembled WGS sequence"/>
</dbReference>
<evidence type="ECO:0000313" key="1">
    <source>
        <dbReference type="EMBL" id="OWR42707.1"/>
    </source>
</evidence>
<dbReference type="EMBL" id="AGBW02013813">
    <property type="protein sequence ID" value="OWR42707.1"/>
    <property type="molecule type" value="Genomic_DNA"/>
</dbReference>
<organism evidence="1 2">
    <name type="scientific">Danaus plexippus plexippus</name>
    <dbReference type="NCBI Taxonomy" id="278856"/>
    <lineage>
        <taxon>Eukaryota</taxon>
        <taxon>Metazoa</taxon>
        <taxon>Ecdysozoa</taxon>
        <taxon>Arthropoda</taxon>
        <taxon>Hexapoda</taxon>
        <taxon>Insecta</taxon>
        <taxon>Pterygota</taxon>
        <taxon>Neoptera</taxon>
        <taxon>Endopterygota</taxon>
        <taxon>Lepidoptera</taxon>
        <taxon>Glossata</taxon>
        <taxon>Ditrysia</taxon>
        <taxon>Papilionoidea</taxon>
        <taxon>Nymphalidae</taxon>
        <taxon>Danainae</taxon>
        <taxon>Danaini</taxon>
        <taxon>Danaina</taxon>
        <taxon>Danaus</taxon>
        <taxon>Danaus</taxon>
    </lineage>
</organism>
<gene>
    <name evidence="1" type="ORF">KGM_200368</name>
</gene>
<comment type="caution">
    <text evidence="1">The sequence shown here is derived from an EMBL/GenBank/DDBJ whole genome shotgun (WGS) entry which is preliminary data.</text>
</comment>
<keyword evidence="2" id="KW-1185">Reference proteome</keyword>
<reference evidence="1 2" key="1">
    <citation type="journal article" date="2011" name="Cell">
        <title>The monarch butterfly genome yields insights into long-distance migration.</title>
        <authorList>
            <person name="Zhan S."/>
            <person name="Merlin C."/>
            <person name="Boore J.L."/>
            <person name="Reppert S.M."/>
        </authorList>
    </citation>
    <scope>NUCLEOTIDE SEQUENCE [LARGE SCALE GENOMIC DNA]</scope>
    <source>
        <strain evidence="1">F-2</strain>
    </source>
</reference>